<keyword evidence="11" id="KW-1185">Reference proteome</keyword>
<feature type="transmembrane region" description="Helical" evidence="9">
    <location>
        <begin position="24"/>
        <end position="44"/>
    </location>
</feature>
<feature type="compositionally biased region" description="Gly residues" evidence="8">
    <location>
        <begin position="671"/>
        <end position="692"/>
    </location>
</feature>
<feature type="transmembrane region" description="Helical" evidence="9">
    <location>
        <begin position="577"/>
        <end position="598"/>
    </location>
</feature>
<keyword evidence="4" id="KW-0133">Cell shape</keyword>
<name>A0ABW2XIE8_9ACTN</name>
<accession>A0ABW2XIE8</accession>
<evidence type="ECO:0000256" key="7">
    <source>
        <dbReference type="ARBA" id="ARBA00023136"/>
    </source>
</evidence>
<dbReference type="EMBL" id="JBHTGP010000003">
    <property type="protein sequence ID" value="MFD0684266.1"/>
    <property type="molecule type" value="Genomic_DNA"/>
</dbReference>
<keyword evidence="7 9" id="KW-0472">Membrane</keyword>
<dbReference type="PANTHER" id="PTHR47019">
    <property type="entry name" value="LIPID II FLIPPASE MURJ"/>
    <property type="match status" value="1"/>
</dbReference>
<comment type="caution">
    <text evidence="10">The sequence shown here is derived from an EMBL/GenBank/DDBJ whole genome shotgun (WGS) entry which is preliminary data.</text>
</comment>
<feature type="transmembrane region" description="Helical" evidence="9">
    <location>
        <begin position="490"/>
        <end position="509"/>
    </location>
</feature>
<feature type="compositionally biased region" description="Gly residues" evidence="8">
    <location>
        <begin position="277"/>
        <end position="305"/>
    </location>
</feature>
<feature type="transmembrane region" description="Helical" evidence="9">
    <location>
        <begin position="202"/>
        <end position="225"/>
    </location>
</feature>
<evidence type="ECO:0000256" key="3">
    <source>
        <dbReference type="ARBA" id="ARBA00022692"/>
    </source>
</evidence>
<sequence>MTAADACDDAASTRGDTASARGSVGRAAVLSGVLIGGGTALGFLRDLAMAHLFGASGSTDAFLVAWTIPESVSPLLIEDAMALLMVPAVTRLLRREDGLRAFVATTLPRMAGVLALVALTLAAGAPVLVGVLAPGLTEPGPAVECVRLTALTVLTFGVAGFMSATLRAHHRFGPPAAIYLAYNVGILALIAGLAGTTGITSAAIGVACGSLLMVAVQAPAFTSCLRGSGSRAKVRAERATAKPPPATGPGGETSRDGATGPGGASSSGGAVSPGGVVSPGGATGPGGPGGATGSGGPGGATGSGGVTSRDGVAGPHRATGSEGAGGVEGVRLGVAAVAPIVVYTVSRQAQVLVERFLGSGLAAGSISHLNYAQKVAQVPMVLSLLVVTVTFPRLARASADGDTGQVARRVRRDIVVVSAMVLCATAYLVAFAPAIIRALFQHGAFTAADTRGTATILRVYALGLWGQSMVGLCARAFFARGRPTWRPAAVLAAGLAVTAAAGAAFTAAAGTVALAAANAGGITVAAVLLLAGLRAGVAPVPPRRIAADVARIALAATGACAAGLHCARAFGPGAPALVPPAVGAAVTGAAFAVLVALAGRDLIAPWTAPWSRSWTALRARLPARLRARPGARSGNTASPLGALVRRGRTESGETSDEADRRTDAPDRAAGGARGGADGGAAGRPGGRSGGGSASDSVGADVPLGRSLR</sequence>
<reference evidence="11" key="1">
    <citation type="journal article" date="2019" name="Int. J. Syst. Evol. Microbiol.">
        <title>The Global Catalogue of Microorganisms (GCM) 10K type strain sequencing project: providing services to taxonomists for standard genome sequencing and annotation.</title>
        <authorList>
            <consortium name="The Broad Institute Genomics Platform"/>
            <consortium name="The Broad Institute Genome Sequencing Center for Infectious Disease"/>
            <person name="Wu L."/>
            <person name="Ma J."/>
        </authorList>
    </citation>
    <scope>NUCLEOTIDE SEQUENCE [LARGE SCALE GENOMIC DNA]</scope>
    <source>
        <strain evidence="11">JCM 9371</strain>
    </source>
</reference>
<feature type="transmembrane region" description="Helical" evidence="9">
    <location>
        <begin position="414"/>
        <end position="436"/>
    </location>
</feature>
<feature type="region of interest" description="Disordered" evidence="8">
    <location>
        <begin position="628"/>
        <end position="708"/>
    </location>
</feature>
<feature type="transmembrane region" description="Helical" evidence="9">
    <location>
        <begin position="148"/>
        <end position="166"/>
    </location>
</feature>
<evidence type="ECO:0000256" key="8">
    <source>
        <dbReference type="SAM" id="MobiDB-lite"/>
    </source>
</evidence>
<evidence type="ECO:0000256" key="1">
    <source>
        <dbReference type="ARBA" id="ARBA00004651"/>
    </source>
</evidence>
<feature type="region of interest" description="Disordered" evidence="8">
    <location>
        <begin position="235"/>
        <end position="325"/>
    </location>
</feature>
<keyword evidence="3 9" id="KW-0812">Transmembrane</keyword>
<evidence type="ECO:0000313" key="10">
    <source>
        <dbReference type="EMBL" id="MFD0684266.1"/>
    </source>
</evidence>
<organism evidence="10 11">
    <name type="scientific">Actinomadura fibrosa</name>
    <dbReference type="NCBI Taxonomy" id="111802"/>
    <lineage>
        <taxon>Bacteria</taxon>
        <taxon>Bacillati</taxon>
        <taxon>Actinomycetota</taxon>
        <taxon>Actinomycetes</taxon>
        <taxon>Streptosporangiales</taxon>
        <taxon>Thermomonosporaceae</taxon>
        <taxon>Actinomadura</taxon>
    </lineage>
</organism>
<dbReference type="Pfam" id="PF03023">
    <property type="entry name" value="MurJ"/>
    <property type="match status" value="2"/>
</dbReference>
<dbReference type="InterPro" id="IPR051050">
    <property type="entry name" value="Lipid_II_flippase_MurJ/MviN"/>
</dbReference>
<evidence type="ECO:0000256" key="9">
    <source>
        <dbReference type="SAM" id="Phobius"/>
    </source>
</evidence>
<evidence type="ECO:0000256" key="2">
    <source>
        <dbReference type="ARBA" id="ARBA00022475"/>
    </source>
</evidence>
<evidence type="ECO:0000256" key="5">
    <source>
        <dbReference type="ARBA" id="ARBA00022984"/>
    </source>
</evidence>
<feature type="transmembrane region" description="Helical" evidence="9">
    <location>
        <begin position="178"/>
        <end position="196"/>
    </location>
</feature>
<proteinExistence type="predicted"/>
<dbReference type="InterPro" id="IPR004268">
    <property type="entry name" value="MurJ"/>
</dbReference>
<evidence type="ECO:0000313" key="11">
    <source>
        <dbReference type="Proteomes" id="UP001597063"/>
    </source>
</evidence>
<feature type="transmembrane region" description="Helical" evidence="9">
    <location>
        <begin position="113"/>
        <end position="136"/>
    </location>
</feature>
<gene>
    <name evidence="10" type="ORF">ACFQZM_07150</name>
</gene>
<comment type="subcellular location">
    <subcellularLocation>
        <location evidence="1">Cell membrane</location>
        <topology evidence="1">Multi-pass membrane protein</topology>
    </subcellularLocation>
</comment>
<feature type="transmembrane region" description="Helical" evidence="9">
    <location>
        <begin position="456"/>
        <end position="478"/>
    </location>
</feature>
<keyword evidence="6 9" id="KW-1133">Transmembrane helix</keyword>
<dbReference type="RefSeq" id="WP_378322267.1">
    <property type="nucleotide sequence ID" value="NZ_JBHTGP010000003.1"/>
</dbReference>
<feature type="transmembrane region" description="Helical" evidence="9">
    <location>
        <begin position="549"/>
        <end position="571"/>
    </location>
</feature>
<feature type="compositionally biased region" description="Low complexity" evidence="8">
    <location>
        <begin position="267"/>
        <end position="276"/>
    </location>
</feature>
<keyword evidence="5" id="KW-0573">Peptidoglycan synthesis</keyword>
<dbReference type="Proteomes" id="UP001597063">
    <property type="component" value="Unassembled WGS sequence"/>
</dbReference>
<feature type="transmembrane region" description="Helical" evidence="9">
    <location>
        <begin position="515"/>
        <end position="537"/>
    </location>
</feature>
<feature type="compositionally biased region" description="Basic and acidic residues" evidence="8">
    <location>
        <begin position="647"/>
        <end position="666"/>
    </location>
</feature>
<protein>
    <submittedName>
        <fullName evidence="10">Lipid II flippase MurJ</fullName>
    </submittedName>
</protein>
<dbReference type="PANTHER" id="PTHR47019:SF1">
    <property type="entry name" value="LIPID II FLIPPASE MURJ"/>
    <property type="match status" value="1"/>
</dbReference>
<evidence type="ECO:0000256" key="4">
    <source>
        <dbReference type="ARBA" id="ARBA00022960"/>
    </source>
</evidence>
<keyword evidence="2" id="KW-1003">Cell membrane</keyword>
<evidence type="ECO:0000256" key="6">
    <source>
        <dbReference type="ARBA" id="ARBA00022989"/>
    </source>
</evidence>